<proteinExistence type="predicted"/>
<evidence type="ECO:0000313" key="2">
    <source>
        <dbReference type="Proteomes" id="UP000053825"/>
    </source>
</evidence>
<gene>
    <name evidence="1" type="ORF">WH47_02325</name>
</gene>
<name>A0A0L7QZE9_9HYME</name>
<accession>A0A0L7QZE9</accession>
<keyword evidence="2" id="KW-1185">Reference proteome</keyword>
<protein>
    <submittedName>
        <fullName evidence="1">Uncharacterized protein</fullName>
    </submittedName>
</protein>
<reference evidence="1 2" key="1">
    <citation type="submission" date="2015-07" db="EMBL/GenBank/DDBJ databases">
        <title>The genome of Habropoda laboriosa.</title>
        <authorList>
            <person name="Pan H."/>
            <person name="Kapheim K."/>
        </authorList>
    </citation>
    <scope>NUCLEOTIDE SEQUENCE [LARGE SCALE GENOMIC DNA]</scope>
    <source>
        <strain evidence="1">0110345459</strain>
    </source>
</reference>
<sequence>MEYTFEELSGMHLCRNETNGSAAEVGSVFGFENYSTLRVVTCLYSLVHGGLLGYRIILKC</sequence>
<organism evidence="1 2">
    <name type="scientific">Habropoda laboriosa</name>
    <dbReference type="NCBI Taxonomy" id="597456"/>
    <lineage>
        <taxon>Eukaryota</taxon>
        <taxon>Metazoa</taxon>
        <taxon>Ecdysozoa</taxon>
        <taxon>Arthropoda</taxon>
        <taxon>Hexapoda</taxon>
        <taxon>Insecta</taxon>
        <taxon>Pterygota</taxon>
        <taxon>Neoptera</taxon>
        <taxon>Endopterygota</taxon>
        <taxon>Hymenoptera</taxon>
        <taxon>Apocrita</taxon>
        <taxon>Aculeata</taxon>
        <taxon>Apoidea</taxon>
        <taxon>Anthophila</taxon>
        <taxon>Apidae</taxon>
        <taxon>Habropoda</taxon>
    </lineage>
</organism>
<dbReference type="Proteomes" id="UP000053825">
    <property type="component" value="Unassembled WGS sequence"/>
</dbReference>
<dbReference type="EMBL" id="KQ414680">
    <property type="protein sequence ID" value="KOC64004.1"/>
    <property type="molecule type" value="Genomic_DNA"/>
</dbReference>
<evidence type="ECO:0000313" key="1">
    <source>
        <dbReference type="EMBL" id="KOC64004.1"/>
    </source>
</evidence>
<dbReference type="AlphaFoldDB" id="A0A0L7QZE9"/>